<feature type="region of interest" description="Disordered" evidence="1">
    <location>
        <begin position="1"/>
        <end position="37"/>
    </location>
</feature>
<dbReference type="SUPFAM" id="SSF46785">
    <property type="entry name" value="Winged helix' DNA-binding domain"/>
    <property type="match status" value="1"/>
</dbReference>
<feature type="non-terminal residue" evidence="3">
    <location>
        <position position="1"/>
    </location>
</feature>
<feature type="compositionally biased region" description="Gly residues" evidence="1">
    <location>
        <begin position="1"/>
        <end position="13"/>
    </location>
</feature>
<dbReference type="AlphaFoldDB" id="A0A0F8D4E6"/>
<dbReference type="Pfam" id="PF24034">
    <property type="entry name" value="DUF7343"/>
    <property type="match status" value="1"/>
</dbReference>
<sequence>GEVGDAGGPGPASGGSEADNGEGGEEDGGEDLSLLSDEERVERLLEDSGGRMRQADIVAETGWSDAKVSQLLSAMADSGRVEKLRLGRENLISIPDDGEEDDGDDETRDDR</sequence>
<dbReference type="RefSeq" id="WP_343123131.1">
    <property type="nucleotide sequence ID" value="NZ_JNFH02000104.1"/>
</dbReference>
<feature type="domain" description="DUF7343" evidence="2">
    <location>
        <begin position="34"/>
        <end position="95"/>
    </location>
</feature>
<gene>
    <name evidence="3" type="ORF">FK85_30950</name>
</gene>
<dbReference type="InterPro" id="IPR036388">
    <property type="entry name" value="WH-like_DNA-bd_sf"/>
</dbReference>
<reference evidence="3 4" key="1">
    <citation type="journal article" date="2015" name="Genome Announc.">
        <title>Draft genome sequence of a Halorubrum H3 strain isolated from the burlinskoye salt lake (Altai Krai, Russia).</title>
        <authorList>
            <person name="Rozanov A.S."/>
            <person name="Bryanskaya A.V."/>
            <person name="Malup T.K."/>
            <person name="Kotenko A.V."/>
            <person name="Peltek S.E."/>
        </authorList>
    </citation>
    <scope>NUCLEOTIDE SEQUENCE [LARGE SCALE GENOMIC DNA]</scope>
    <source>
        <strain evidence="3 4">H3</strain>
    </source>
</reference>
<evidence type="ECO:0000313" key="3">
    <source>
        <dbReference type="EMBL" id="KKF39139.1"/>
    </source>
</evidence>
<dbReference type="InterPro" id="IPR036390">
    <property type="entry name" value="WH_DNA-bd_sf"/>
</dbReference>
<organism evidence="3 4">
    <name type="scientific">Halorubrum saccharovorum</name>
    <dbReference type="NCBI Taxonomy" id="2248"/>
    <lineage>
        <taxon>Archaea</taxon>
        <taxon>Methanobacteriati</taxon>
        <taxon>Methanobacteriota</taxon>
        <taxon>Stenosarchaea group</taxon>
        <taxon>Halobacteria</taxon>
        <taxon>Halobacteriales</taxon>
        <taxon>Haloferacaceae</taxon>
        <taxon>Halorubrum</taxon>
    </lineage>
</organism>
<protein>
    <recommendedName>
        <fullName evidence="2">DUF7343 domain-containing protein</fullName>
    </recommendedName>
</protein>
<feature type="compositionally biased region" description="Acidic residues" evidence="1">
    <location>
        <begin position="96"/>
        <end position="111"/>
    </location>
</feature>
<name>A0A0F8D4E6_9EURY</name>
<dbReference type="Gene3D" id="1.10.10.10">
    <property type="entry name" value="Winged helix-like DNA-binding domain superfamily/Winged helix DNA-binding domain"/>
    <property type="match status" value="1"/>
</dbReference>
<dbReference type="InterPro" id="IPR055767">
    <property type="entry name" value="DUF7343"/>
</dbReference>
<keyword evidence="4" id="KW-1185">Reference proteome</keyword>
<accession>A0A0F8D4E6</accession>
<dbReference type="Proteomes" id="UP000053331">
    <property type="component" value="Unassembled WGS sequence"/>
</dbReference>
<evidence type="ECO:0000259" key="2">
    <source>
        <dbReference type="Pfam" id="PF24034"/>
    </source>
</evidence>
<evidence type="ECO:0000313" key="4">
    <source>
        <dbReference type="Proteomes" id="UP000053331"/>
    </source>
</evidence>
<feature type="region of interest" description="Disordered" evidence="1">
    <location>
        <begin position="90"/>
        <end position="111"/>
    </location>
</feature>
<dbReference type="EMBL" id="JNFH02000104">
    <property type="protein sequence ID" value="KKF39139.1"/>
    <property type="molecule type" value="Genomic_DNA"/>
</dbReference>
<comment type="caution">
    <text evidence="3">The sequence shown here is derived from an EMBL/GenBank/DDBJ whole genome shotgun (WGS) entry which is preliminary data.</text>
</comment>
<evidence type="ECO:0000256" key="1">
    <source>
        <dbReference type="SAM" id="MobiDB-lite"/>
    </source>
</evidence>
<proteinExistence type="predicted"/>
<feature type="compositionally biased region" description="Acidic residues" evidence="1">
    <location>
        <begin position="19"/>
        <end position="30"/>
    </location>
</feature>